<feature type="transmembrane region" description="Helical" evidence="5">
    <location>
        <begin position="399"/>
        <end position="420"/>
    </location>
</feature>
<dbReference type="GO" id="GO:1990961">
    <property type="term" value="P:xenobiotic detoxification by transmembrane export across the plasma membrane"/>
    <property type="evidence" value="ECO:0007669"/>
    <property type="project" value="TreeGrafter"/>
</dbReference>
<proteinExistence type="predicted"/>
<evidence type="ECO:0000256" key="5">
    <source>
        <dbReference type="SAM" id="Phobius"/>
    </source>
</evidence>
<dbReference type="AlphaFoldDB" id="A0A9W9BWK4"/>
<evidence type="ECO:0000313" key="8">
    <source>
        <dbReference type="Proteomes" id="UP001140562"/>
    </source>
</evidence>
<accession>A0A9W9BWK4</accession>
<sequence length="527" mass="57982">MSYLFRHSSVGAALHYIRHRTFDFSRQKAKEISPSSSSDDIPAAIPTDSVIGSELKLEQSATLVGWDGPKDPSNPQNWPMREKVLVTSLIGLYTFAVYVGSSIYTPSQQAVQDIFGKSHVEGSLGLALYVLGYGIGCLLFSPISEIPAVGRNPPYAISGFLFVILCIPTALVNNYEGLMILRFLLGFMASPCLATAGASLADVWTIAEFPFAVALWAATATMGPALGPTLSTYAVRDLGWRFSAWELMIIAGPVYILMLTMLPETSAPTILYYKAKRLREETGNQNLMSDAEKKQKNLKASSLLFDALVKPWEINALDPAILFTTVYMGLCYGTYYSFFESLPLVYPVMYNFSAESTGLVFLVVAPAGLLGFTVHCIYLKYRCFPRMMNGTFGELENHLLPGLFASPIICIGLFMFAWTARPEVHWIAPTIGLGLTIFGTYFVAQSILLYIPNIYPRYAASIFSANSLSRSLFAFAAILFARPMFRGIGIDGGVSLLAGFMVLCTVLMYLLFRFGKGLRERSRFAVA</sequence>
<feature type="transmembrane region" description="Helical" evidence="5">
    <location>
        <begin position="179"/>
        <end position="201"/>
    </location>
</feature>
<dbReference type="Pfam" id="PF07690">
    <property type="entry name" value="MFS_1"/>
    <property type="match status" value="1"/>
</dbReference>
<dbReference type="GO" id="GO:0005886">
    <property type="term" value="C:plasma membrane"/>
    <property type="evidence" value="ECO:0007669"/>
    <property type="project" value="TreeGrafter"/>
</dbReference>
<keyword evidence="2 5" id="KW-0812">Transmembrane</keyword>
<feature type="transmembrane region" description="Helical" evidence="5">
    <location>
        <begin position="320"/>
        <end position="339"/>
    </location>
</feature>
<dbReference type="PANTHER" id="PTHR23502">
    <property type="entry name" value="MAJOR FACILITATOR SUPERFAMILY"/>
    <property type="match status" value="1"/>
</dbReference>
<evidence type="ECO:0000256" key="2">
    <source>
        <dbReference type="ARBA" id="ARBA00022692"/>
    </source>
</evidence>
<comment type="subcellular location">
    <subcellularLocation>
        <location evidence="1">Membrane</location>
        <topology evidence="1">Multi-pass membrane protein</topology>
    </subcellularLocation>
</comment>
<keyword evidence="3 5" id="KW-1133">Transmembrane helix</keyword>
<keyword evidence="8" id="KW-1185">Reference proteome</keyword>
<name>A0A9W9BWK4_9PLEO</name>
<evidence type="ECO:0000313" key="7">
    <source>
        <dbReference type="EMBL" id="KAJ4330621.1"/>
    </source>
</evidence>
<dbReference type="OrthoDB" id="3357846at2759"/>
<evidence type="ECO:0000256" key="4">
    <source>
        <dbReference type="ARBA" id="ARBA00023136"/>
    </source>
</evidence>
<feature type="transmembrane region" description="Helical" evidence="5">
    <location>
        <begin position="359"/>
        <end position="379"/>
    </location>
</feature>
<dbReference type="PROSITE" id="PS50850">
    <property type="entry name" value="MFS"/>
    <property type="match status" value="1"/>
</dbReference>
<dbReference type="SUPFAM" id="SSF103473">
    <property type="entry name" value="MFS general substrate transporter"/>
    <property type="match status" value="1"/>
</dbReference>
<feature type="transmembrane region" description="Helical" evidence="5">
    <location>
        <begin position="493"/>
        <end position="512"/>
    </location>
</feature>
<evidence type="ECO:0000256" key="3">
    <source>
        <dbReference type="ARBA" id="ARBA00022989"/>
    </source>
</evidence>
<dbReference type="InterPro" id="IPR036259">
    <property type="entry name" value="MFS_trans_sf"/>
</dbReference>
<feature type="transmembrane region" description="Helical" evidence="5">
    <location>
        <begin position="426"/>
        <end position="451"/>
    </location>
</feature>
<organism evidence="7 8">
    <name type="scientific">Didymella glomerata</name>
    <dbReference type="NCBI Taxonomy" id="749621"/>
    <lineage>
        <taxon>Eukaryota</taxon>
        <taxon>Fungi</taxon>
        <taxon>Dikarya</taxon>
        <taxon>Ascomycota</taxon>
        <taxon>Pezizomycotina</taxon>
        <taxon>Dothideomycetes</taxon>
        <taxon>Pleosporomycetidae</taxon>
        <taxon>Pleosporales</taxon>
        <taxon>Pleosporineae</taxon>
        <taxon>Didymellaceae</taxon>
        <taxon>Didymella</taxon>
    </lineage>
</organism>
<dbReference type="InterPro" id="IPR011701">
    <property type="entry name" value="MFS"/>
</dbReference>
<gene>
    <name evidence="7" type="ORF">N0V87_009844</name>
</gene>
<dbReference type="PANTHER" id="PTHR23502:SF23">
    <property type="entry name" value="FLUCONAZOLE RESISTANCE PROTEIN 1"/>
    <property type="match status" value="1"/>
</dbReference>
<feature type="transmembrane region" description="Helical" evidence="5">
    <location>
        <begin position="84"/>
        <end position="104"/>
    </location>
</feature>
<dbReference type="InterPro" id="IPR020846">
    <property type="entry name" value="MFS_dom"/>
</dbReference>
<feature type="transmembrane region" description="Helical" evidence="5">
    <location>
        <begin position="213"/>
        <end position="235"/>
    </location>
</feature>
<feature type="transmembrane region" description="Helical" evidence="5">
    <location>
        <begin position="124"/>
        <end position="143"/>
    </location>
</feature>
<reference evidence="7" key="1">
    <citation type="submission" date="2022-10" db="EMBL/GenBank/DDBJ databases">
        <title>Tapping the CABI collections for fungal endophytes: first genome assemblies for Collariella, Neodidymelliopsis, Ascochyta clinopodiicola, Didymella pomorum, Didymosphaeria variabile, Neocosmospora piperis and Neocucurbitaria cava.</title>
        <authorList>
            <person name="Hill R."/>
        </authorList>
    </citation>
    <scope>NUCLEOTIDE SEQUENCE</scope>
    <source>
        <strain evidence="7">IMI 360193</strain>
    </source>
</reference>
<dbReference type="GO" id="GO:0015244">
    <property type="term" value="F:fluconazole transmembrane transporter activity"/>
    <property type="evidence" value="ECO:0007669"/>
    <property type="project" value="TreeGrafter"/>
</dbReference>
<protein>
    <recommendedName>
        <fullName evidence="6">Major facilitator superfamily (MFS) profile domain-containing protein</fullName>
    </recommendedName>
</protein>
<evidence type="ECO:0000256" key="1">
    <source>
        <dbReference type="ARBA" id="ARBA00004141"/>
    </source>
</evidence>
<keyword evidence="4 5" id="KW-0472">Membrane</keyword>
<dbReference type="Gene3D" id="1.20.1250.20">
    <property type="entry name" value="MFS general substrate transporter like domains"/>
    <property type="match status" value="1"/>
</dbReference>
<evidence type="ECO:0000259" key="6">
    <source>
        <dbReference type="PROSITE" id="PS50850"/>
    </source>
</evidence>
<dbReference type="Proteomes" id="UP001140562">
    <property type="component" value="Unassembled WGS sequence"/>
</dbReference>
<dbReference type="EMBL" id="JAPEUV010000185">
    <property type="protein sequence ID" value="KAJ4330621.1"/>
    <property type="molecule type" value="Genomic_DNA"/>
</dbReference>
<feature type="domain" description="Major facilitator superfamily (MFS) profile" evidence="6">
    <location>
        <begin position="84"/>
        <end position="516"/>
    </location>
</feature>
<feature type="transmembrane region" description="Helical" evidence="5">
    <location>
        <begin position="458"/>
        <end position="481"/>
    </location>
</feature>
<feature type="transmembrane region" description="Helical" evidence="5">
    <location>
        <begin position="155"/>
        <end position="173"/>
    </location>
</feature>
<feature type="transmembrane region" description="Helical" evidence="5">
    <location>
        <begin position="247"/>
        <end position="273"/>
    </location>
</feature>
<comment type="caution">
    <text evidence="7">The sequence shown here is derived from an EMBL/GenBank/DDBJ whole genome shotgun (WGS) entry which is preliminary data.</text>
</comment>